<dbReference type="Pfam" id="PF03577">
    <property type="entry name" value="Peptidase_C69"/>
    <property type="match status" value="1"/>
</dbReference>
<dbReference type="Proteomes" id="UP000528460">
    <property type="component" value="Unassembled WGS sequence"/>
</dbReference>
<sequence>MNRFPSTLLTALPLTAVLVAPVVADACTSMLVTKGATTDGSTFITYAADAHELYGELYYTPARRHAAGAMRDVVEWDSGKFLGRIKQPAATYSVVGNMNEHQLSISESTFTGRKELEGPAGLIDYGSLIYIALERAKTAREAIQVMTDLVAEYGYASTGETFSIADPKEAWILEMIGKGEGQKGAVWVARKLPDGYISAHANQSRIRQFPLNDSSTTLYAPDVITFARAKGWYTGADKDFSFADTYHPLDFGGQRFSEARVWSIFRRAAPSLKLGVEYADGADTTKRLPLWVKPDKKVSVQDAMALMRDHFEGTPLDMSKDVGAGPYAVPYRWRPMTWDVDGKSYVHERAISTQQTGFSFVAQMRSTLPDAIGGVLWFGVDDTFTTVYTPMYAGIRQVPKNFAQGVASRGDFSWDSSFWVFNWVSNQAYGRWSDMIVDVQKAQGDLEGQFLADQPNVESIAQVLYKRTPEQARQYLTEYSMQQGDKVHARWRKLGEQMLVKYIDGNVRDATGKVGHPRYPDAWYRRIAADNGKMLESHEKPEPKPAAAPAQPVPPTPPAAPVQPAAPKPTVAPAP</sequence>
<dbReference type="EC" id="3.4.-.-" evidence="1"/>
<dbReference type="GO" id="GO:0070004">
    <property type="term" value="F:cysteine-type exopeptidase activity"/>
    <property type="evidence" value="ECO:0007669"/>
    <property type="project" value="InterPro"/>
</dbReference>
<dbReference type="GO" id="GO:0006508">
    <property type="term" value="P:proteolysis"/>
    <property type="evidence" value="ECO:0007669"/>
    <property type="project" value="UniProtKB-KW"/>
</dbReference>
<feature type="signal peptide" evidence="3">
    <location>
        <begin position="1"/>
        <end position="26"/>
    </location>
</feature>
<evidence type="ECO:0000313" key="5">
    <source>
        <dbReference type="Proteomes" id="UP000528460"/>
    </source>
</evidence>
<dbReference type="RefSeq" id="WP_171413575.1">
    <property type="nucleotide sequence ID" value="NZ_JABFJW010000058.1"/>
</dbReference>
<keyword evidence="3" id="KW-0732">Signal</keyword>
<feature type="compositionally biased region" description="Basic and acidic residues" evidence="2">
    <location>
        <begin position="533"/>
        <end position="543"/>
    </location>
</feature>
<reference evidence="4 5" key="1">
    <citation type="submission" date="2020-05" db="EMBL/GenBank/DDBJ databases">
        <authorList>
            <person name="Whitworth D."/>
        </authorList>
    </citation>
    <scope>NUCLEOTIDE SEQUENCE [LARGE SCALE GENOMIC DNA]</scope>
    <source>
        <strain evidence="4 5">CA046A</strain>
    </source>
</reference>
<comment type="caution">
    <text evidence="4">The sequence shown here is derived from an EMBL/GenBank/DDBJ whole genome shotgun (WGS) entry which is preliminary data.</text>
</comment>
<feature type="chain" id="PRO_5031291360" description="Dipeptidase" evidence="3">
    <location>
        <begin position="27"/>
        <end position="575"/>
    </location>
</feature>
<comment type="catalytic activity">
    <reaction evidence="1">
        <text>an L-aminoacyl-L-amino acid + H2O = 2 an L-alpha-amino acid</text>
        <dbReference type="Rhea" id="RHEA:48940"/>
        <dbReference type="ChEBI" id="CHEBI:15377"/>
        <dbReference type="ChEBI" id="CHEBI:59869"/>
        <dbReference type="ChEBI" id="CHEBI:77460"/>
    </reaction>
</comment>
<dbReference type="PANTHER" id="PTHR12994">
    <property type="entry name" value="SECERNIN"/>
    <property type="match status" value="1"/>
</dbReference>
<evidence type="ECO:0000313" key="4">
    <source>
        <dbReference type="EMBL" id="NOK09380.1"/>
    </source>
</evidence>
<dbReference type="Gene3D" id="3.60.60.10">
    <property type="entry name" value="Penicillin V Acylase, Chain A"/>
    <property type="match status" value="1"/>
</dbReference>
<evidence type="ECO:0000256" key="3">
    <source>
        <dbReference type="SAM" id="SignalP"/>
    </source>
</evidence>
<name>A0A7Y4JQL7_9BACT</name>
<feature type="region of interest" description="Disordered" evidence="2">
    <location>
        <begin position="533"/>
        <end position="575"/>
    </location>
</feature>
<comment type="similarity">
    <text evidence="1">Belongs to the peptidase C69 family.</text>
</comment>
<organism evidence="4 5">
    <name type="scientific">Corallococcus exercitus</name>
    <dbReference type="NCBI Taxonomy" id="2316736"/>
    <lineage>
        <taxon>Bacteria</taxon>
        <taxon>Pseudomonadati</taxon>
        <taxon>Myxococcota</taxon>
        <taxon>Myxococcia</taxon>
        <taxon>Myxococcales</taxon>
        <taxon>Cystobacterineae</taxon>
        <taxon>Myxococcaceae</taxon>
        <taxon>Corallococcus</taxon>
    </lineage>
</organism>
<keyword evidence="1" id="KW-0224">Dipeptidase</keyword>
<feature type="compositionally biased region" description="Pro residues" evidence="2">
    <location>
        <begin position="551"/>
        <end position="575"/>
    </location>
</feature>
<gene>
    <name evidence="4" type="ORF">HNS30_10085</name>
</gene>
<dbReference type="EMBL" id="JABFJW010000058">
    <property type="protein sequence ID" value="NOK09380.1"/>
    <property type="molecule type" value="Genomic_DNA"/>
</dbReference>
<accession>A0A7Y4JQL7</accession>
<protein>
    <recommendedName>
        <fullName evidence="1">Dipeptidase</fullName>
        <ecNumber evidence="1">3.4.-.-</ecNumber>
    </recommendedName>
</protein>
<evidence type="ECO:0000256" key="2">
    <source>
        <dbReference type="SAM" id="MobiDB-lite"/>
    </source>
</evidence>
<dbReference type="InterPro" id="IPR005322">
    <property type="entry name" value="Peptidase_C69"/>
</dbReference>
<keyword evidence="1" id="KW-0645">Protease</keyword>
<dbReference type="PANTHER" id="PTHR12994:SF17">
    <property type="entry name" value="LD30995P"/>
    <property type="match status" value="1"/>
</dbReference>
<dbReference type="GO" id="GO:0016805">
    <property type="term" value="F:dipeptidase activity"/>
    <property type="evidence" value="ECO:0007669"/>
    <property type="project" value="UniProtKB-KW"/>
</dbReference>
<dbReference type="AlphaFoldDB" id="A0A7Y4JQL7"/>
<keyword evidence="1" id="KW-0378">Hydrolase</keyword>
<evidence type="ECO:0000256" key="1">
    <source>
        <dbReference type="RuleBase" id="RU364089"/>
    </source>
</evidence>
<proteinExistence type="inferred from homology"/>